<dbReference type="Pfam" id="PF12706">
    <property type="entry name" value="Lactamase_B_2"/>
    <property type="match status" value="1"/>
</dbReference>
<dbReference type="HOGENOM" id="CLU_009673_5_1_2"/>
<evidence type="ECO:0000256" key="1">
    <source>
        <dbReference type="ARBA" id="ARBA00022801"/>
    </source>
</evidence>
<dbReference type="AlphaFoldDB" id="A8AB05"/>
<protein>
    <submittedName>
        <fullName evidence="3">RNA-metabolising metallo-beta-lactamase</fullName>
    </submittedName>
</protein>
<dbReference type="InterPro" id="IPR001279">
    <property type="entry name" value="Metallo-B-lactamas"/>
</dbReference>
<reference evidence="3 4" key="1">
    <citation type="journal article" date="2008" name="Genome Biol.">
        <title>A genomic analysis of the archaeal system Ignicoccus hospitalis-Nanoarchaeum equitans.</title>
        <authorList>
            <person name="Podar M."/>
            <person name="Anderson I."/>
            <person name="Makarova K.S."/>
            <person name="Elkins J.G."/>
            <person name="Ivanova N."/>
            <person name="Wall M.A."/>
            <person name="Lykidis A."/>
            <person name="Mavromatis K."/>
            <person name="Sun H."/>
            <person name="Hudson M.E."/>
            <person name="Chen W."/>
            <person name="Deciu C."/>
            <person name="Hutchison D."/>
            <person name="Eads J.R."/>
            <person name="Anderson A."/>
            <person name="Fernandes F."/>
            <person name="Szeto E."/>
            <person name="Lapidus A."/>
            <person name="Kyrpides N.C."/>
            <person name="Saier M.H.Jr."/>
            <person name="Richardson P.M."/>
            <person name="Rachel R."/>
            <person name="Huber H."/>
            <person name="Eisen J.A."/>
            <person name="Koonin E.V."/>
            <person name="Keller M."/>
            <person name="Stetter K.O."/>
        </authorList>
    </citation>
    <scope>NUCLEOTIDE SEQUENCE [LARGE SCALE GENOMIC DNA]</scope>
    <source>
        <strain evidence="4">KIN4/I / DSM 18386 / JCM 14125</strain>
    </source>
</reference>
<accession>A8AB05</accession>
<dbReference type="InterPro" id="IPR050698">
    <property type="entry name" value="MBL"/>
</dbReference>
<proteinExistence type="predicted"/>
<dbReference type="SMART" id="SM01027">
    <property type="entry name" value="Beta-Casp"/>
    <property type="match status" value="1"/>
</dbReference>
<evidence type="ECO:0000259" key="2">
    <source>
        <dbReference type="SMART" id="SM01027"/>
    </source>
</evidence>
<dbReference type="STRING" id="453591.Igni_0927"/>
<dbReference type="eggNOG" id="arCOG00541">
    <property type="taxonomic scope" value="Archaea"/>
</dbReference>
<dbReference type="Proteomes" id="UP000000262">
    <property type="component" value="Chromosome"/>
</dbReference>
<dbReference type="InterPro" id="IPR036866">
    <property type="entry name" value="RibonucZ/Hydroxyglut_hydro"/>
</dbReference>
<dbReference type="Gene3D" id="3.40.50.10890">
    <property type="match status" value="1"/>
</dbReference>
<evidence type="ECO:0000313" key="4">
    <source>
        <dbReference type="Proteomes" id="UP000000262"/>
    </source>
</evidence>
<sequence length="367" mass="40750">MDAGVEPGVDKVILTHAHLDHSLMAPGKEVYATLPTLALAKELWLDAKSLNPDLPWEATDVQKTLNSSFRVPYGRPFKVGDATVTLFNAGHVLGSAMVLVECEGKRLLYTGDLGTSSFLLDHWSKEVPQADVLVTESSYLCKDRPSAKKEWSRLLYFLKQRLREGPVLIAANAVGKVQEVIKFLMNYKEQIGLNAVIVEGMGFRATKIYDEMIEYLKESEVTAWLNGNRRRLTDFVTFPSSLRERLDMARPGTAVVAPSGSLSGGMSVWWALKGVPYVLLGHVFEPASSLLAGGEVTLKDPLGNEGVVRPPELHLQISRHATRQELLQFISLTKAKEVYLVHGDEECRSEAERMGFHNLKDGEELTF</sequence>
<dbReference type="KEGG" id="iho:Igni_0927"/>
<dbReference type="InterPro" id="IPR022712">
    <property type="entry name" value="Beta_Casp"/>
</dbReference>
<dbReference type="PANTHER" id="PTHR11203:SF52">
    <property type="entry name" value="MRNA 3-END PROCESSING FACTOR"/>
    <property type="match status" value="1"/>
</dbReference>
<dbReference type="GO" id="GO:0004521">
    <property type="term" value="F:RNA endonuclease activity"/>
    <property type="evidence" value="ECO:0007669"/>
    <property type="project" value="TreeGrafter"/>
</dbReference>
<dbReference type="EMBL" id="CP000816">
    <property type="protein sequence ID" value="ABU82107.1"/>
    <property type="molecule type" value="Genomic_DNA"/>
</dbReference>
<gene>
    <name evidence="3" type="ordered locus">Igni_0927</name>
</gene>
<keyword evidence="4" id="KW-1185">Reference proteome</keyword>
<dbReference type="PhylomeDB" id="A8AB05"/>
<feature type="domain" description="Beta-Casp" evidence="2">
    <location>
        <begin position="177"/>
        <end position="290"/>
    </location>
</feature>
<dbReference type="PANTHER" id="PTHR11203">
    <property type="entry name" value="CLEAVAGE AND POLYADENYLATION SPECIFICITY FACTOR FAMILY MEMBER"/>
    <property type="match status" value="1"/>
</dbReference>
<name>A8AB05_IGNH4</name>
<dbReference type="Pfam" id="PF07521">
    <property type="entry name" value="RMMBL"/>
    <property type="match status" value="1"/>
</dbReference>
<keyword evidence="1" id="KW-0378">Hydrolase</keyword>
<evidence type="ECO:0000313" key="3">
    <source>
        <dbReference type="EMBL" id="ABU82107.1"/>
    </source>
</evidence>
<dbReference type="SUPFAM" id="SSF56281">
    <property type="entry name" value="Metallo-hydrolase/oxidoreductase"/>
    <property type="match status" value="1"/>
</dbReference>
<organism evidence="3 4">
    <name type="scientific">Ignicoccus hospitalis (strain KIN4/I / DSM 18386 / JCM 14125)</name>
    <dbReference type="NCBI Taxonomy" id="453591"/>
    <lineage>
        <taxon>Archaea</taxon>
        <taxon>Thermoproteota</taxon>
        <taxon>Thermoprotei</taxon>
        <taxon>Desulfurococcales</taxon>
        <taxon>Desulfurococcaceae</taxon>
        <taxon>Ignicoccus</taxon>
    </lineage>
</organism>
<dbReference type="InterPro" id="IPR011108">
    <property type="entry name" value="RMMBL"/>
</dbReference>
<dbReference type="Gene3D" id="3.60.15.10">
    <property type="entry name" value="Ribonuclease Z/Hydroxyacylglutathione hydrolase-like"/>
    <property type="match status" value="1"/>
</dbReference>
<dbReference type="GO" id="GO:0016787">
    <property type="term" value="F:hydrolase activity"/>
    <property type="evidence" value="ECO:0007669"/>
    <property type="project" value="UniProtKB-KW"/>
</dbReference>